<name>A0ABW3MHC3_9PSEU</name>
<reference evidence="2" key="1">
    <citation type="journal article" date="2019" name="Int. J. Syst. Evol. Microbiol.">
        <title>The Global Catalogue of Microorganisms (GCM) 10K type strain sequencing project: providing services to taxonomists for standard genome sequencing and annotation.</title>
        <authorList>
            <consortium name="The Broad Institute Genomics Platform"/>
            <consortium name="The Broad Institute Genome Sequencing Center for Infectious Disease"/>
            <person name="Wu L."/>
            <person name="Ma J."/>
        </authorList>
    </citation>
    <scope>NUCLEOTIDE SEQUENCE [LARGE SCALE GENOMIC DNA]</scope>
    <source>
        <strain evidence="2">JCM 31486</strain>
    </source>
</reference>
<keyword evidence="2" id="KW-1185">Reference proteome</keyword>
<protein>
    <submittedName>
        <fullName evidence="1">Uncharacterized protein</fullName>
    </submittedName>
</protein>
<organism evidence="1 2">
    <name type="scientific">Kibdelosporangium lantanae</name>
    <dbReference type="NCBI Taxonomy" id="1497396"/>
    <lineage>
        <taxon>Bacteria</taxon>
        <taxon>Bacillati</taxon>
        <taxon>Actinomycetota</taxon>
        <taxon>Actinomycetes</taxon>
        <taxon>Pseudonocardiales</taxon>
        <taxon>Pseudonocardiaceae</taxon>
        <taxon>Kibdelosporangium</taxon>
    </lineage>
</organism>
<comment type="caution">
    <text evidence="1">The sequence shown here is derived from an EMBL/GenBank/DDBJ whole genome shotgun (WGS) entry which is preliminary data.</text>
</comment>
<feature type="non-terminal residue" evidence="1">
    <location>
        <position position="62"/>
    </location>
</feature>
<evidence type="ECO:0000313" key="1">
    <source>
        <dbReference type="EMBL" id="MFD1048460.1"/>
    </source>
</evidence>
<evidence type="ECO:0000313" key="2">
    <source>
        <dbReference type="Proteomes" id="UP001597045"/>
    </source>
</evidence>
<sequence length="62" mass="7163">MFTAELQSWLANPDPKSFPYDAVVRHFHSVGKHFVPPELLKLLAEVRDMLPSLRGPWPHVRT</sequence>
<gene>
    <name evidence="1" type="ORF">ACFQ1S_24470</name>
</gene>
<proteinExistence type="predicted"/>
<dbReference type="EMBL" id="JBHTIS010001604">
    <property type="protein sequence ID" value="MFD1048460.1"/>
    <property type="molecule type" value="Genomic_DNA"/>
</dbReference>
<accession>A0ABW3MHC3</accession>
<dbReference type="Proteomes" id="UP001597045">
    <property type="component" value="Unassembled WGS sequence"/>
</dbReference>